<accession>A0ABD5US96</accession>
<dbReference type="AlphaFoldDB" id="A0ABD5US96"/>
<keyword evidence="1" id="KW-1133">Transmembrane helix</keyword>
<evidence type="ECO:0000259" key="2">
    <source>
        <dbReference type="Pfam" id="PF18153"/>
    </source>
</evidence>
<keyword evidence="4" id="KW-1185">Reference proteome</keyword>
<keyword evidence="1" id="KW-0472">Membrane</keyword>
<dbReference type="Proteomes" id="UP001596333">
    <property type="component" value="Unassembled WGS sequence"/>
</dbReference>
<evidence type="ECO:0000313" key="3">
    <source>
        <dbReference type="EMBL" id="MFC6890991.1"/>
    </source>
</evidence>
<reference evidence="3 4" key="1">
    <citation type="journal article" date="2019" name="Int. J. Syst. Evol. Microbiol.">
        <title>The Global Catalogue of Microorganisms (GCM) 10K type strain sequencing project: providing services to taxonomists for standard genome sequencing and annotation.</title>
        <authorList>
            <consortium name="The Broad Institute Genomics Platform"/>
            <consortium name="The Broad Institute Genome Sequencing Center for Infectious Disease"/>
            <person name="Wu L."/>
            <person name="Ma J."/>
        </authorList>
    </citation>
    <scope>NUCLEOTIDE SEQUENCE [LARGE SCALE GENOMIC DNA]</scope>
    <source>
        <strain evidence="3 4">Y73</strain>
    </source>
</reference>
<feature type="transmembrane region" description="Helical" evidence="1">
    <location>
        <begin position="12"/>
        <end position="33"/>
    </location>
</feature>
<keyword evidence="1" id="KW-0812">Transmembrane</keyword>
<feature type="domain" description="CD-NTase-associated protein 15" evidence="2">
    <location>
        <begin position="78"/>
        <end position="212"/>
    </location>
</feature>
<organism evidence="3 4">
    <name type="scientific">Halorubrum trueperi</name>
    <dbReference type="NCBI Taxonomy" id="2004704"/>
    <lineage>
        <taxon>Archaea</taxon>
        <taxon>Methanobacteriati</taxon>
        <taxon>Methanobacteriota</taxon>
        <taxon>Stenosarchaea group</taxon>
        <taxon>Halobacteria</taxon>
        <taxon>Halobacteriales</taxon>
        <taxon>Haloferacaceae</taxon>
        <taxon>Halorubrum</taxon>
    </lineage>
</organism>
<feature type="transmembrane region" description="Helical" evidence="1">
    <location>
        <begin position="39"/>
        <end position="58"/>
    </location>
</feature>
<sequence>MHTYSTDNDLRPKVYGVLALLAYGLTVLVGMATDALSTVLPFGAGVVISWGLAFAVVWKIHDNWFWKTGIARALGFTRVPDLNGRWEGYIVTSYEGHISDEALHPDDDPSEDGQKLKAWLDIDQTWRKINIHFETKQTPSDSNGATMLTEEGKWPSLSYQYENAGSPLVEGLDMHFGTASLEYRNEGGRETLEGLYYTGPGRDNNGLMYFQRVE</sequence>
<evidence type="ECO:0000256" key="1">
    <source>
        <dbReference type="SAM" id="Phobius"/>
    </source>
</evidence>
<dbReference type="InterPro" id="IPR041208">
    <property type="entry name" value="Cap15"/>
</dbReference>
<comment type="caution">
    <text evidence="3">The sequence shown here is derived from an EMBL/GenBank/DDBJ whole genome shotgun (WGS) entry which is preliminary data.</text>
</comment>
<evidence type="ECO:0000313" key="4">
    <source>
        <dbReference type="Proteomes" id="UP001596333"/>
    </source>
</evidence>
<gene>
    <name evidence="3" type="ORF">ACFQEY_18555</name>
</gene>
<dbReference type="Pfam" id="PF18153">
    <property type="entry name" value="Cap15_CD_rec"/>
    <property type="match status" value="1"/>
</dbReference>
<protein>
    <recommendedName>
        <fullName evidence="2">CD-NTase-associated protein 15 domain-containing protein</fullName>
    </recommendedName>
</protein>
<dbReference type="RefSeq" id="WP_379771477.1">
    <property type="nucleotide sequence ID" value="NZ_JBHSXI010000030.1"/>
</dbReference>
<name>A0ABD5US96_9EURY</name>
<dbReference type="EMBL" id="JBHSXI010000030">
    <property type="protein sequence ID" value="MFC6890991.1"/>
    <property type="molecule type" value="Genomic_DNA"/>
</dbReference>
<proteinExistence type="predicted"/>